<proteinExistence type="predicted"/>
<keyword evidence="3" id="KW-1185">Reference proteome</keyword>
<dbReference type="Pfam" id="PF02811">
    <property type="entry name" value="PHP"/>
    <property type="match status" value="1"/>
</dbReference>
<dbReference type="RefSeq" id="WP_011100657.1">
    <property type="nucleotide sequence ID" value="NC_004557.1"/>
</dbReference>
<gene>
    <name evidence="2" type="ordered locus">CTC_02536</name>
</gene>
<accession>Q890U9</accession>
<dbReference type="GeneID" id="24254859"/>
<dbReference type="GO" id="GO:0042578">
    <property type="term" value="F:phosphoric ester hydrolase activity"/>
    <property type="evidence" value="ECO:0007669"/>
    <property type="project" value="TreeGrafter"/>
</dbReference>
<evidence type="ECO:0000313" key="2">
    <source>
        <dbReference type="EMBL" id="AAO36996.1"/>
    </source>
</evidence>
<dbReference type="PANTHER" id="PTHR36928">
    <property type="entry name" value="PHOSPHATASE YCDX-RELATED"/>
    <property type="match status" value="1"/>
</dbReference>
<reference evidence="2 3" key="1">
    <citation type="journal article" date="2003" name="Proc. Natl. Acad. Sci. U.S.A.">
        <title>The genome sequence of Clostridium tetani, the causative agent of tetanus disease.</title>
        <authorList>
            <person name="Brueggemann H."/>
            <person name="Baumer S."/>
            <person name="Fricke W.F."/>
            <person name="Wiezer A."/>
            <person name="Liesegang H."/>
            <person name="Decker I."/>
            <person name="Herzberg C."/>
            <person name="Martinez-Arias R."/>
            <person name="Merkl R."/>
            <person name="Henne A."/>
            <person name="Gottschalk G."/>
        </authorList>
    </citation>
    <scope>NUCLEOTIDE SEQUENCE [LARGE SCALE GENOMIC DNA]</scope>
    <source>
        <strain evidence="3">Massachusetts / E88</strain>
    </source>
</reference>
<dbReference type="AlphaFoldDB" id="Q890U9"/>
<dbReference type="SMART" id="SM00481">
    <property type="entry name" value="POLIIIAc"/>
    <property type="match status" value="1"/>
</dbReference>
<name>Q890U9_CLOTE</name>
<dbReference type="HOGENOM" id="CLU_061999_1_0_9"/>
<dbReference type="STRING" id="212717.CTC_02536"/>
<evidence type="ECO:0000313" key="3">
    <source>
        <dbReference type="Proteomes" id="UP000001412"/>
    </source>
</evidence>
<dbReference type="SUPFAM" id="SSF89550">
    <property type="entry name" value="PHP domain-like"/>
    <property type="match status" value="1"/>
</dbReference>
<dbReference type="Gene3D" id="3.20.20.140">
    <property type="entry name" value="Metal-dependent hydrolases"/>
    <property type="match status" value="1"/>
</dbReference>
<dbReference type="OrthoDB" id="9808747at2"/>
<sequence>MKILEDYHTHTKFSHGVGTIEDNIQIAIKKGLKTIAITDHGPLLSNYGININEFDKIQEEIKFLREKYEKNINILLGIEANIIDKYGNIDINEKVLKNIDILLVGIHFDISHIDLLNNIRKRINKRDDIKNHINKELITEIECINTYAMIKSIENYNIDIITHINDKFPVDVLKVAKVCQKYGTAIEINNFHKHPTVEELCEISNVENIKFSVGSDAHRPMDVGNFKMALKKIKSCKLEDKIINKKGVDFIEE</sequence>
<feature type="domain" description="Polymerase/histidinol phosphatase N-terminal" evidence="1">
    <location>
        <begin position="5"/>
        <end position="84"/>
    </location>
</feature>
<protein>
    <submittedName>
        <fullName evidence="2">Putative DNA polymerase beta</fullName>
    </submittedName>
</protein>
<evidence type="ECO:0000259" key="1">
    <source>
        <dbReference type="SMART" id="SM00481"/>
    </source>
</evidence>
<dbReference type="GO" id="GO:0005829">
    <property type="term" value="C:cytosol"/>
    <property type="evidence" value="ECO:0007669"/>
    <property type="project" value="TreeGrafter"/>
</dbReference>
<dbReference type="InterPro" id="IPR004013">
    <property type="entry name" value="PHP_dom"/>
</dbReference>
<dbReference type="Proteomes" id="UP000001412">
    <property type="component" value="Chromosome"/>
</dbReference>
<dbReference type="GO" id="GO:0008270">
    <property type="term" value="F:zinc ion binding"/>
    <property type="evidence" value="ECO:0007669"/>
    <property type="project" value="TreeGrafter"/>
</dbReference>
<dbReference type="InterPro" id="IPR016195">
    <property type="entry name" value="Pol/histidinol_Pase-like"/>
</dbReference>
<organism evidence="2 3">
    <name type="scientific">Clostridium tetani (strain Massachusetts / E88)</name>
    <dbReference type="NCBI Taxonomy" id="212717"/>
    <lineage>
        <taxon>Bacteria</taxon>
        <taxon>Bacillati</taxon>
        <taxon>Bacillota</taxon>
        <taxon>Clostridia</taxon>
        <taxon>Eubacteriales</taxon>
        <taxon>Clostridiaceae</taxon>
        <taxon>Clostridium</taxon>
    </lineage>
</organism>
<dbReference type="InterPro" id="IPR050243">
    <property type="entry name" value="PHP_phosphatase"/>
</dbReference>
<dbReference type="KEGG" id="ctc:CTC_02536"/>
<dbReference type="PANTHER" id="PTHR36928:SF1">
    <property type="entry name" value="PHOSPHATASE YCDX-RELATED"/>
    <property type="match status" value="1"/>
</dbReference>
<dbReference type="EMBL" id="AE015927">
    <property type="protein sequence ID" value="AAO36996.1"/>
    <property type="molecule type" value="Genomic_DNA"/>
</dbReference>
<dbReference type="InterPro" id="IPR003141">
    <property type="entry name" value="Pol/His_phosphatase_N"/>
</dbReference>